<reference evidence="2 3" key="1">
    <citation type="submission" date="2019-07" db="EMBL/GenBank/DDBJ databases">
        <title>De Novo Assembly of kiwifruit Actinidia rufa.</title>
        <authorList>
            <person name="Sugita-Konishi S."/>
            <person name="Sato K."/>
            <person name="Mori E."/>
            <person name="Abe Y."/>
            <person name="Kisaki G."/>
            <person name="Hamano K."/>
            <person name="Suezawa K."/>
            <person name="Otani M."/>
            <person name="Fukuda T."/>
            <person name="Manabe T."/>
            <person name="Gomi K."/>
            <person name="Tabuchi M."/>
            <person name="Akimitsu K."/>
            <person name="Kataoka I."/>
        </authorList>
    </citation>
    <scope>NUCLEOTIDE SEQUENCE [LARGE SCALE GENOMIC DNA]</scope>
    <source>
        <strain evidence="3">cv. Fuchu</strain>
    </source>
</reference>
<evidence type="ECO:0000313" key="2">
    <source>
        <dbReference type="EMBL" id="GFY94447.1"/>
    </source>
</evidence>
<evidence type="ECO:0000256" key="1">
    <source>
        <dbReference type="SAM" id="MobiDB-lite"/>
    </source>
</evidence>
<feature type="region of interest" description="Disordered" evidence="1">
    <location>
        <begin position="57"/>
        <end position="236"/>
    </location>
</feature>
<gene>
    <name evidence="2" type="ORF">Acr_09g0008930</name>
</gene>
<dbReference type="AlphaFoldDB" id="A0A7J0F972"/>
<evidence type="ECO:0000313" key="3">
    <source>
        <dbReference type="Proteomes" id="UP000585474"/>
    </source>
</evidence>
<feature type="compositionally biased region" description="Low complexity" evidence="1">
    <location>
        <begin position="85"/>
        <end position="100"/>
    </location>
</feature>
<feature type="compositionally biased region" description="Low complexity" evidence="1">
    <location>
        <begin position="155"/>
        <end position="180"/>
    </location>
</feature>
<name>A0A7J0F972_9ERIC</name>
<accession>A0A7J0F972</accession>
<protein>
    <submittedName>
        <fullName evidence="2">GATA transcription factor 7</fullName>
    </submittedName>
</protein>
<dbReference type="EMBL" id="BJWL01000009">
    <property type="protein sequence ID" value="GFY94447.1"/>
    <property type="molecule type" value="Genomic_DNA"/>
</dbReference>
<keyword evidence="3" id="KW-1185">Reference proteome</keyword>
<proteinExistence type="predicted"/>
<feature type="compositionally biased region" description="Acidic residues" evidence="1">
    <location>
        <begin position="57"/>
        <end position="69"/>
    </location>
</feature>
<dbReference type="Proteomes" id="UP000585474">
    <property type="component" value="Unassembled WGS sequence"/>
</dbReference>
<sequence length="236" mass="25315">MEYGIEARALKSSVLSQLAVISNQQALFDEFLCVNGVTCDDFSVDVFLDFSNEELTDNFSEEDSEEEEKDSLSTISQDRVEDDNSNSTTFSGTGDSGSISAGELAVAESTSMNRPEPVSRPAIQRTPVLCFSSPVPAKARSKRARPSGRAWYRDSPSFSESSSTPSSSSGSSQTSVLFFSNPVRDLGDGVLKPPAKKQKRPDGGERRRGKWVPDAAAVQPLPGTEDPTVASRSAGC</sequence>
<organism evidence="2 3">
    <name type="scientific">Actinidia rufa</name>
    <dbReference type="NCBI Taxonomy" id="165716"/>
    <lineage>
        <taxon>Eukaryota</taxon>
        <taxon>Viridiplantae</taxon>
        <taxon>Streptophyta</taxon>
        <taxon>Embryophyta</taxon>
        <taxon>Tracheophyta</taxon>
        <taxon>Spermatophyta</taxon>
        <taxon>Magnoliopsida</taxon>
        <taxon>eudicotyledons</taxon>
        <taxon>Gunneridae</taxon>
        <taxon>Pentapetalae</taxon>
        <taxon>asterids</taxon>
        <taxon>Ericales</taxon>
        <taxon>Actinidiaceae</taxon>
        <taxon>Actinidia</taxon>
    </lineage>
</organism>
<comment type="caution">
    <text evidence="2">The sequence shown here is derived from an EMBL/GenBank/DDBJ whole genome shotgun (WGS) entry which is preliminary data.</text>
</comment>